<dbReference type="PROSITE" id="PS00409">
    <property type="entry name" value="PROKAR_NTER_METHYL"/>
    <property type="match status" value="1"/>
</dbReference>
<protein>
    <recommendedName>
        <fullName evidence="1">DUF1559 domain-containing protein</fullName>
    </recommendedName>
</protein>
<evidence type="ECO:0000259" key="1">
    <source>
        <dbReference type="Pfam" id="PF07596"/>
    </source>
</evidence>
<proteinExistence type="predicted"/>
<organism evidence="2 3">
    <name type="scientific">Bythopirellula goksoeyrii</name>
    <dbReference type="NCBI Taxonomy" id="1400387"/>
    <lineage>
        <taxon>Bacteria</taxon>
        <taxon>Pseudomonadati</taxon>
        <taxon>Planctomycetota</taxon>
        <taxon>Planctomycetia</taxon>
        <taxon>Pirellulales</taxon>
        <taxon>Lacipirellulaceae</taxon>
        <taxon>Bythopirellula</taxon>
    </lineage>
</organism>
<keyword evidence="3" id="KW-1185">Reference proteome</keyword>
<dbReference type="RefSeq" id="WP_148076331.1">
    <property type="nucleotide sequence ID" value="NZ_CP042913.1"/>
</dbReference>
<feature type="domain" description="DUF1559" evidence="1">
    <location>
        <begin position="40"/>
        <end position="323"/>
    </location>
</feature>
<dbReference type="InterPro" id="IPR011453">
    <property type="entry name" value="DUF1559"/>
</dbReference>
<dbReference type="Proteomes" id="UP000323917">
    <property type="component" value="Chromosome"/>
</dbReference>
<evidence type="ECO:0000313" key="3">
    <source>
        <dbReference type="Proteomes" id="UP000323917"/>
    </source>
</evidence>
<dbReference type="KEGG" id="bgok:Pr1d_20300"/>
<dbReference type="NCBIfam" id="TIGR02532">
    <property type="entry name" value="IV_pilin_GFxxxE"/>
    <property type="match status" value="1"/>
</dbReference>
<name>A0A5B9Q6V4_9BACT</name>
<dbReference type="OrthoDB" id="275178at2"/>
<sequence>MNRFTDKKCQHLARGFTLVELLVVIAIIGVLVALLLPAVQAARESARKTQCQSNLRQLALAVLNYESSQKILPIGMEFEEGEEPAFTTKIGKNWIISVLPQMEQQGLYDTFDFSSYIPDAQNQAVRGTRIASMLCPSDSFNAEALDDTTALRRKMGDNWARSNYAASVGNGPIIGDKNRENAFWGEESKGWQDANLRGVMGPNVSVKLGQITDGTSNTIMLGEVRAGVTQSDRRGVWALGGAGSSLIAWYGSSSDSNGPNVCNVNADDVNGCVPSEDAIRATECMPCWTGGYSAQATTRSLHFGGVQMAFADGSVHWISDTIETSGPYGEFWTVWDKLIASSDGLIIDGRE</sequence>
<reference evidence="2 3" key="1">
    <citation type="submission" date="2019-08" db="EMBL/GenBank/DDBJ databases">
        <title>Deep-cultivation of Planctomycetes and their phenomic and genomic characterization uncovers novel biology.</title>
        <authorList>
            <person name="Wiegand S."/>
            <person name="Jogler M."/>
            <person name="Boedeker C."/>
            <person name="Pinto D."/>
            <person name="Vollmers J."/>
            <person name="Rivas-Marin E."/>
            <person name="Kohn T."/>
            <person name="Peeters S.H."/>
            <person name="Heuer A."/>
            <person name="Rast P."/>
            <person name="Oberbeckmann S."/>
            <person name="Bunk B."/>
            <person name="Jeske O."/>
            <person name="Meyerdierks A."/>
            <person name="Storesund J.E."/>
            <person name="Kallscheuer N."/>
            <person name="Luecker S."/>
            <person name="Lage O.M."/>
            <person name="Pohl T."/>
            <person name="Merkel B.J."/>
            <person name="Hornburger P."/>
            <person name="Mueller R.-W."/>
            <person name="Bruemmer F."/>
            <person name="Labrenz M."/>
            <person name="Spormann A.M."/>
            <person name="Op den Camp H."/>
            <person name="Overmann J."/>
            <person name="Amann R."/>
            <person name="Jetten M.S.M."/>
            <person name="Mascher T."/>
            <person name="Medema M.H."/>
            <person name="Devos D.P."/>
            <person name="Kaster A.-K."/>
            <person name="Ovreas L."/>
            <person name="Rohde M."/>
            <person name="Galperin M.Y."/>
            <person name="Jogler C."/>
        </authorList>
    </citation>
    <scope>NUCLEOTIDE SEQUENCE [LARGE SCALE GENOMIC DNA]</scope>
    <source>
        <strain evidence="2 3">Pr1d</strain>
    </source>
</reference>
<dbReference type="InterPro" id="IPR012902">
    <property type="entry name" value="N_methyl_site"/>
</dbReference>
<dbReference type="NCBIfam" id="TIGR04294">
    <property type="entry name" value="pre_pil_HX9DG"/>
    <property type="match status" value="1"/>
</dbReference>
<dbReference type="Pfam" id="PF07596">
    <property type="entry name" value="SBP_bac_10"/>
    <property type="match status" value="1"/>
</dbReference>
<gene>
    <name evidence="2" type="ORF">Pr1d_20300</name>
</gene>
<evidence type="ECO:0000313" key="2">
    <source>
        <dbReference type="EMBL" id="QEG34748.1"/>
    </source>
</evidence>
<dbReference type="AlphaFoldDB" id="A0A5B9Q6V4"/>
<dbReference type="SUPFAM" id="SSF54523">
    <property type="entry name" value="Pili subunits"/>
    <property type="match status" value="1"/>
</dbReference>
<dbReference type="PANTHER" id="PTHR30093:SF2">
    <property type="entry name" value="TYPE II SECRETION SYSTEM PROTEIN H"/>
    <property type="match status" value="1"/>
</dbReference>
<dbReference type="Pfam" id="PF07963">
    <property type="entry name" value="N_methyl"/>
    <property type="match status" value="1"/>
</dbReference>
<accession>A0A5B9Q6V4</accession>
<dbReference type="EMBL" id="CP042913">
    <property type="protein sequence ID" value="QEG34748.1"/>
    <property type="molecule type" value="Genomic_DNA"/>
</dbReference>
<dbReference type="PANTHER" id="PTHR30093">
    <property type="entry name" value="GENERAL SECRETION PATHWAY PROTEIN G"/>
    <property type="match status" value="1"/>
</dbReference>
<dbReference type="InterPro" id="IPR027558">
    <property type="entry name" value="Pre_pil_HX9DG_C"/>
</dbReference>
<dbReference type="Gene3D" id="3.30.700.10">
    <property type="entry name" value="Glycoprotein, Type 4 Pilin"/>
    <property type="match status" value="1"/>
</dbReference>
<dbReference type="InterPro" id="IPR045584">
    <property type="entry name" value="Pilin-like"/>
</dbReference>